<keyword evidence="1" id="KW-1133">Transmembrane helix</keyword>
<keyword evidence="1" id="KW-0472">Membrane</keyword>
<name>A0AAU9UTA6_EUPED</name>
<reference evidence="2" key="1">
    <citation type="submission" date="2022-03" db="EMBL/GenBank/DDBJ databases">
        <authorList>
            <person name="Tunstrom K."/>
        </authorList>
    </citation>
    <scope>NUCLEOTIDE SEQUENCE</scope>
</reference>
<dbReference type="AlphaFoldDB" id="A0AAU9UTA6"/>
<comment type="caution">
    <text evidence="2">The sequence shown here is derived from an EMBL/GenBank/DDBJ whole genome shotgun (WGS) entry which is preliminary data.</text>
</comment>
<evidence type="ECO:0000256" key="1">
    <source>
        <dbReference type="SAM" id="Phobius"/>
    </source>
</evidence>
<sequence>MVYLTTDDHISITKNCKKSNPLKIVRMTSDKFLGTETLETKITNRKLCEKKVNWLTTKEILLKKEDTYLIYMRKDFEEDYQILNIKKTCKTTPPKIKETDLTPLWPNGKEIAEVKLNDIKSTLEFIPMDARPFYTNLKGNRNIEDDVDGFSGTPDFHLNYYLAFVLEFFLCELFLFKLLSVKTY</sequence>
<gene>
    <name evidence="2" type="ORF">EEDITHA_LOCUS15912</name>
</gene>
<organism evidence="2 3">
    <name type="scientific">Euphydryas editha</name>
    <name type="common">Edith's checkerspot</name>
    <dbReference type="NCBI Taxonomy" id="104508"/>
    <lineage>
        <taxon>Eukaryota</taxon>
        <taxon>Metazoa</taxon>
        <taxon>Ecdysozoa</taxon>
        <taxon>Arthropoda</taxon>
        <taxon>Hexapoda</taxon>
        <taxon>Insecta</taxon>
        <taxon>Pterygota</taxon>
        <taxon>Neoptera</taxon>
        <taxon>Endopterygota</taxon>
        <taxon>Lepidoptera</taxon>
        <taxon>Glossata</taxon>
        <taxon>Ditrysia</taxon>
        <taxon>Papilionoidea</taxon>
        <taxon>Nymphalidae</taxon>
        <taxon>Nymphalinae</taxon>
        <taxon>Euphydryas</taxon>
    </lineage>
</organism>
<keyword evidence="1" id="KW-0812">Transmembrane</keyword>
<dbReference type="EMBL" id="CAKOGL010000023">
    <property type="protein sequence ID" value="CAH2101122.1"/>
    <property type="molecule type" value="Genomic_DNA"/>
</dbReference>
<feature type="transmembrane region" description="Helical" evidence="1">
    <location>
        <begin position="160"/>
        <end position="179"/>
    </location>
</feature>
<dbReference type="Proteomes" id="UP001153954">
    <property type="component" value="Unassembled WGS sequence"/>
</dbReference>
<accession>A0AAU9UTA6</accession>
<evidence type="ECO:0000313" key="3">
    <source>
        <dbReference type="Proteomes" id="UP001153954"/>
    </source>
</evidence>
<protein>
    <submittedName>
        <fullName evidence="2">Uncharacterized protein</fullName>
    </submittedName>
</protein>
<proteinExistence type="predicted"/>
<evidence type="ECO:0000313" key="2">
    <source>
        <dbReference type="EMBL" id="CAH2101122.1"/>
    </source>
</evidence>
<keyword evidence="3" id="KW-1185">Reference proteome</keyword>